<protein>
    <submittedName>
        <fullName evidence="1">Uncharacterized protein</fullName>
    </submittedName>
</protein>
<sequence>MYDVQQKMKTFPNRTIFMALPTGYTG</sequence>
<reference evidence="1" key="1">
    <citation type="submission" date="2009-10" db="EMBL/GenBank/DDBJ databases">
        <title>Diversity of trophic interactions inside an arsenic-rich microbial ecosystem.</title>
        <authorList>
            <person name="Bertin P.N."/>
            <person name="Heinrich-Salmeron A."/>
            <person name="Pelletier E."/>
            <person name="Goulhen-Chollet F."/>
            <person name="Arsene-Ploetze F."/>
            <person name="Gallien S."/>
            <person name="Calteau A."/>
            <person name="Vallenet D."/>
            <person name="Casiot C."/>
            <person name="Chane-Woon-Ming B."/>
            <person name="Giloteaux L."/>
            <person name="Barakat M."/>
            <person name="Bonnefoy V."/>
            <person name="Bruneel O."/>
            <person name="Chandler M."/>
            <person name="Cleiss J."/>
            <person name="Duran R."/>
            <person name="Elbaz-Poulichet F."/>
            <person name="Fonknechten N."/>
            <person name="Lauga B."/>
            <person name="Mornico D."/>
            <person name="Ortet P."/>
            <person name="Schaeffer C."/>
            <person name="Siguier P."/>
            <person name="Alexander Thil Smith A."/>
            <person name="Van Dorsselaer A."/>
            <person name="Weissenbach J."/>
            <person name="Medigue C."/>
            <person name="Le Paslier D."/>
        </authorList>
    </citation>
    <scope>NUCLEOTIDE SEQUENCE</scope>
</reference>
<evidence type="ECO:0000313" key="1">
    <source>
        <dbReference type="EMBL" id="CBI07164.1"/>
    </source>
</evidence>
<comment type="caution">
    <text evidence="1">The sequence shown here is derived from an EMBL/GenBank/DDBJ whole genome shotgun (WGS) entry which is preliminary data.</text>
</comment>
<dbReference type="EMBL" id="CABQ01000072">
    <property type="protein sequence ID" value="CBI07164.1"/>
    <property type="molecule type" value="Genomic_DNA"/>
</dbReference>
<proteinExistence type="predicted"/>
<dbReference type="AlphaFoldDB" id="E6QIU8"/>
<gene>
    <name evidence="1" type="ORF">CARN6_0484</name>
</gene>
<accession>E6QIU8</accession>
<name>E6QIU8_9ZZZZ</name>
<organism evidence="1">
    <name type="scientific">mine drainage metagenome</name>
    <dbReference type="NCBI Taxonomy" id="410659"/>
    <lineage>
        <taxon>unclassified sequences</taxon>
        <taxon>metagenomes</taxon>
        <taxon>ecological metagenomes</taxon>
    </lineage>
</organism>